<reference evidence="3 4" key="1">
    <citation type="submission" date="2016-11" db="EMBL/GenBank/DDBJ databases">
        <authorList>
            <person name="Jaros S."/>
            <person name="Januszkiewicz K."/>
            <person name="Wedrychowicz H."/>
        </authorList>
    </citation>
    <scope>NUCLEOTIDE SEQUENCE [LARGE SCALE GENOMIC DNA]</scope>
    <source>
        <strain evidence="3 4">DSM 26897</strain>
    </source>
</reference>
<name>A0A1M4WY85_9BACT</name>
<accession>A0A1M4WY85</accession>
<dbReference type="RefSeq" id="WP_073040705.1">
    <property type="nucleotide sequence ID" value="NZ_FQUO01000003.1"/>
</dbReference>
<dbReference type="Proteomes" id="UP000184368">
    <property type="component" value="Unassembled WGS sequence"/>
</dbReference>
<dbReference type="Gene3D" id="2.170.270.10">
    <property type="entry name" value="SET domain"/>
    <property type="match status" value="1"/>
</dbReference>
<keyword evidence="4" id="KW-1185">Reference proteome</keyword>
<dbReference type="AlphaFoldDB" id="A0A1M4WY85"/>
<feature type="compositionally biased region" description="Basic and acidic residues" evidence="1">
    <location>
        <begin position="138"/>
        <end position="157"/>
    </location>
</feature>
<evidence type="ECO:0000259" key="2">
    <source>
        <dbReference type="PROSITE" id="PS50280"/>
    </source>
</evidence>
<dbReference type="Pfam" id="PF00856">
    <property type="entry name" value="SET"/>
    <property type="match status" value="1"/>
</dbReference>
<protein>
    <recommendedName>
        <fullName evidence="2">SET domain-containing protein</fullName>
    </recommendedName>
</protein>
<feature type="domain" description="SET" evidence="2">
    <location>
        <begin position="5"/>
        <end position="123"/>
    </location>
</feature>
<dbReference type="EMBL" id="FQUO01000003">
    <property type="protein sequence ID" value="SHE86206.1"/>
    <property type="molecule type" value="Genomic_DNA"/>
</dbReference>
<dbReference type="InterPro" id="IPR001214">
    <property type="entry name" value="SET_dom"/>
</dbReference>
<dbReference type="STRING" id="1302690.BUE76_06470"/>
<dbReference type="PROSITE" id="PS50280">
    <property type="entry name" value="SET"/>
    <property type="match status" value="1"/>
</dbReference>
<dbReference type="InterPro" id="IPR046341">
    <property type="entry name" value="SET_dom_sf"/>
</dbReference>
<dbReference type="OrthoDB" id="947125at2"/>
<evidence type="ECO:0000313" key="4">
    <source>
        <dbReference type="Proteomes" id="UP000184368"/>
    </source>
</evidence>
<sequence length="171" mass="19645">MAYLEKFLVVKTSTLPNAGQGLFTKTFIPAGTRIVEYKGRITTWKEVEDDHDNAYLFTVTEDHVIDARKALKTFARYANDARGFTRIKGITNNCYYVQDEENRVFIEAKRDIPAGGEIFVGYGNDYWKVMRENFRIEKQKEKDAKKGNKRADKESVKTKTKGKKASTKKKG</sequence>
<evidence type="ECO:0000256" key="1">
    <source>
        <dbReference type="SAM" id="MobiDB-lite"/>
    </source>
</evidence>
<dbReference type="SUPFAM" id="SSF82199">
    <property type="entry name" value="SET domain"/>
    <property type="match status" value="1"/>
</dbReference>
<dbReference type="SMART" id="SM00317">
    <property type="entry name" value="SET"/>
    <property type="match status" value="1"/>
</dbReference>
<feature type="compositionally biased region" description="Basic residues" evidence="1">
    <location>
        <begin position="158"/>
        <end position="171"/>
    </location>
</feature>
<organism evidence="3 4">
    <name type="scientific">Cnuella takakiae</name>
    <dbReference type="NCBI Taxonomy" id="1302690"/>
    <lineage>
        <taxon>Bacteria</taxon>
        <taxon>Pseudomonadati</taxon>
        <taxon>Bacteroidota</taxon>
        <taxon>Chitinophagia</taxon>
        <taxon>Chitinophagales</taxon>
        <taxon>Chitinophagaceae</taxon>
        <taxon>Cnuella</taxon>
    </lineage>
</organism>
<evidence type="ECO:0000313" key="3">
    <source>
        <dbReference type="EMBL" id="SHE86206.1"/>
    </source>
</evidence>
<proteinExistence type="predicted"/>
<feature type="region of interest" description="Disordered" evidence="1">
    <location>
        <begin position="138"/>
        <end position="171"/>
    </location>
</feature>
<gene>
    <name evidence="3" type="ORF">SAMN05444008_103186</name>
</gene>